<evidence type="ECO:0000259" key="9">
    <source>
        <dbReference type="Pfam" id="PF12704"/>
    </source>
</evidence>
<feature type="transmembrane region" description="Helical" evidence="7">
    <location>
        <begin position="492"/>
        <end position="513"/>
    </location>
</feature>
<sequence length="848" mass="87115">MIRATLAGLRSRRLRMLLSALAVVLGVMFMSAALVVTDTLGRSLRNLYAGLHGDTQVQVMAKQVLPGIGEHSATTPVPADLVRRVAGVAGVATATGVVSEDGARLVGADGKVIGTSFNRPRLGTNWTGERGLIRLRAGRAPAAPNEIAINAALARAARMQVGDRAAVLTQRPKQMFTVVGIIGYRGDRDSVGGTHEIAFHESVAAELMLGRPDVYSAVDVRAAPGVTPAVLRDRLRSALGDDVVVRTGDDLRATQSESAREDLATITQILLAVGGIALFVGVFLILNTFSTVIAQRTRELALLRALGARRRQVIGSVFVEALLVGLAASAAGAALGVGIAVLLPRLAGNTAVGDVGLSAATVSPAAVLTSVTLGLAVTVVAAFGPALRASRVPPMAALRAISAPDRPLTRLTVAGAVIGAVGVALLVIAFADGTDDIPLGTVLGGVLASFVGAALLTPLIARPAVNLIGRLFAWSPPGRLGRLNAGRNPRRTASTAAALMVGIALVTAVNVVLTSATASFHSTAADYYRADLILTEPTSTDRPQTFDPAILDRIRALPGVAAVAGVYDDLALTARGRTGIIAVDDIAAWWSTVKVEHVAGSLGPLAPDEVAADADTAADLDLQIGSPVKITFASGRSRTFTLAGTYRSDWSGGWLMPASVVPDLSRQQPSTGLVRLAPGASEADVRAQVNSLLADSPETVVTDPAGFVDIVTGVFRTVLALLQVLLAVAMLIATLGVVNTLALSVLERTRELGLLRAVGLSRGQTVQMVTAEAVAISIFGALLGVAVGTGLGAAVARALRAEGITELALPWTFLAAYLASGVVIGVLAATLPAVRAARTDVLRAIAHD</sequence>
<feature type="domain" description="ABC3 transporter permease C-terminal" evidence="8">
    <location>
        <begin position="725"/>
        <end position="840"/>
    </location>
</feature>
<comment type="caution">
    <text evidence="10">The sequence shown here is derived from an EMBL/GenBank/DDBJ whole genome shotgun (WGS) entry which is preliminary data.</text>
</comment>
<organism evidence="10 11">
    <name type="scientific">Micromonospora deserti</name>
    <dbReference type="NCBI Taxonomy" id="2070366"/>
    <lineage>
        <taxon>Bacteria</taxon>
        <taxon>Bacillati</taxon>
        <taxon>Actinomycetota</taxon>
        <taxon>Actinomycetes</taxon>
        <taxon>Micromonosporales</taxon>
        <taxon>Micromonosporaceae</taxon>
        <taxon>Micromonospora</taxon>
    </lineage>
</organism>
<comment type="similarity">
    <text evidence="6">Belongs to the ABC-4 integral membrane protein family.</text>
</comment>
<feature type="domain" description="MacB-like periplasmic core" evidence="9">
    <location>
        <begin position="17"/>
        <end position="237"/>
    </location>
</feature>
<dbReference type="OrthoDB" id="9780560at2"/>
<keyword evidence="11" id="KW-1185">Reference proteome</keyword>
<evidence type="ECO:0000256" key="6">
    <source>
        <dbReference type="ARBA" id="ARBA00038076"/>
    </source>
</evidence>
<proteinExistence type="inferred from homology"/>
<evidence type="ECO:0000256" key="3">
    <source>
        <dbReference type="ARBA" id="ARBA00022692"/>
    </source>
</evidence>
<dbReference type="Pfam" id="PF02687">
    <property type="entry name" value="FtsX"/>
    <property type="match status" value="2"/>
</dbReference>
<evidence type="ECO:0000313" key="10">
    <source>
        <dbReference type="EMBL" id="PZG01781.1"/>
    </source>
</evidence>
<dbReference type="GO" id="GO:0005886">
    <property type="term" value="C:plasma membrane"/>
    <property type="evidence" value="ECO:0007669"/>
    <property type="project" value="UniProtKB-SubCell"/>
</dbReference>
<evidence type="ECO:0000259" key="8">
    <source>
        <dbReference type="Pfam" id="PF02687"/>
    </source>
</evidence>
<dbReference type="InterPro" id="IPR003838">
    <property type="entry name" value="ABC3_permease_C"/>
</dbReference>
<keyword evidence="4 7" id="KW-1133">Transmembrane helix</keyword>
<dbReference type="Proteomes" id="UP000248749">
    <property type="component" value="Unassembled WGS sequence"/>
</dbReference>
<feature type="transmembrane region" description="Helical" evidence="7">
    <location>
        <begin position="808"/>
        <end position="834"/>
    </location>
</feature>
<keyword evidence="5 7" id="KW-0472">Membrane</keyword>
<evidence type="ECO:0000256" key="7">
    <source>
        <dbReference type="SAM" id="Phobius"/>
    </source>
</evidence>
<keyword evidence="2" id="KW-1003">Cell membrane</keyword>
<dbReference type="RefSeq" id="WP_111133057.1">
    <property type="nucleotide sequence ID" value="NZ_POUB01000020.1"/>
</dbReference>
<dbReference type="PANTHER" id="PTHR30572:SF4">
    <property type="entry name" value="ABC TRANSPORTER PERMEASE YTRF"/>
    <property type="match status" value="1"/>
</dbReference>
<dbReference type="GO" id="GO:0022857">
    <property type="term" value="F:transmembrane transporter activity"/>
    <property type="evidence" value="ECO:0007669"/>
    <property type="project" value="TreeGrafter"/>
</dbReference>
<feature type="transmembrane region" description="Helical" evidence="7">
    <location>
        <begin position="437"/>
        <end position="461"/>
    </location>
</feature>
<feature type="domain" description="MacB-like periplasmic core" evidence="9">
    <location>
        <begin position="492"/>
        <end position="691"/>
    </location>
</feature>
<feature type="transmembrane region" description="Helical" evidence="7">
    <location>
        <begin position="773"/>
        <end position="796"/>
    </location>
</feature>
<dbReference type="PANTHER" id="PTHR30572">
    <property type="entry name" value="MEMBRANE COMPONENT OF TRANSPORTER-RELATED"/>
    <property type="match status" value="1"/>
</dbReference>
<evidence type="ECO:0000256" key="5">
    <source>
        <dbReference type="ARBA" id="ARBA00023136"/>
    </source>
</evidence>
<feature type="domain" description="ABC3 transporter permease C-terminal" evidence="8">
    <location>
        <begin position="273"/>
        <end position="394"/>
    </location>
</feature>
<gene>
    <name evidence="10" type="ORF">C1I99_05405</name>
</gene>
<evidence type="ECO:0000256" key="1">
    <source>
        <dbReference type="ARBA" id="ARBA00004651"/>
    </source>
</evidence>
<feature type="transmembrane region" description="Helical" evidence="7">
    <location>
        <begin position="363"/>
        <end position="387"/>
    </location>
</feature>
<feature type="transmembrane region" description="Helical" evidence="7">
    <location>
        <begin position="269"/>
        <end position="293"/>
    </location>
</feature>
<evidence type="ECO:0000256" key="2">
    <source>
        <dbReference type="ARBA" id="ARBA00022475"/>
    </source>
</evidence>
<dbReference type="InterPro" id="IPR050250">
    <property type="entry name" value="Macrolide_Exporter_MacB"/>
</dbReference>
<protein>
    <submittedName>
        <fullName evidence="10">ABC transporter permease</fullName>
    </submittedName>
</protein>
<feature type="transmembrane region" description="Helical" evidence="7">
    <location>
        <begin position="720"/>
        <end position="746"/>
    </location>
</feature>
<dbReference type="Pfam" id="PF12704">
    <property type="entry name" value="MacB_PCD"/>
    <property type="match status" value="2"/>
</dbReference>
<dbReference type="EMBL" id="POUB01000020">
    <property type="protein sequence ID" value="PZG01781.1"/>
    <property type="molecule type" value="Genomic_DNA"/>
</dbReference>
<feature type="transmembrane region" description="Helical" evidence="7">
    <location>
        <begin position="313"/>
        <end position="343"/>
    </location>
</feature>
<comment type="subcellular location">
    <subcellularLocation>
        <location evidence="1">Cell membrane</location>
        <topology evidence="1">Multi-pass membrane protein</topology>
    </subcellularLocation>
</comment>
<feature type="transmembrane region" description="Helical" evidence="7">
    <location>
        <begin position="408"/>
        <end position="431"/>
    </location>
</feature>
<dbReference type="AlphaFoldDB" id="A0A2W2CV79"/>
<dbReference type="InterPro" id="IPR025857">
    <property type="entry name" value="MacB_PCD"/>
</dbReference>
<evidence type="ECO:0000313" key="11">
    <source>
        <dbReference type="Proteomes" id="UP000248749"/>
    </source>
</evidence>
<accession>A0A2W2CV79</accession>
<evidence type="ECO:0000256" key="4">
    <source>
        <dbReference type="ARBA" id="ARBA00022989"/>
    </source>
</evidence>
<reference evidence="10 11" key="1">
    <citation type="submission" date="2018-01" db="EMBL/GenBank/DDBJ databases">
        <title>Draft genome sequence of Salinispora sp. 13K206.</title>
        <authorList>
            <person name="Sahin N."/>
            <person name="Saygin H."/>
            <person name="Ay H."/>
        </authorList>
    </citation>
    <scope>NUCLEOTIDE SEQUENCE [LARGE SCALE GENOMIC DNA]</scope>
    <source>
        <strain evidence="10 11">13K206</strain>
    </source>
</reference>
<name>A0A2W2CV79_9ACTN</name>
<keyword evidence="3 7" id="KW-0812">Transmembrane</keyword>